<feature type="region of interest" description="Disordered" evidence="1">
    <location>
        <begin position="175"/>
        <end position="197"/>
    </location>
</feature>
<dbReference type="RefSeq" id="WP_344149064.1">
    <property type="nucleotide sequence ID" value="NZ_BAAAQR010000002.1"/>
</dbReference>
<comment type="caution">
    <text evidence="3">The sequence shown here is derived from an EMBL/GenBank/DDBJ whole genome shotgun (WGS) entry which is preliminary data.</text>
</comment>
<evidence type="ECO:0000313" key="4">
    <source>
        <dbReference type="Proteomes" id="UP001501771"/>
    </source>
</evidence>
<organism evidence="3 4">
    <name type="scientific">Nocardioides koreensis</name>
    <dbReference type="NCBI Taxonomy" id="433651"/>
    <lineage>
        <taxon>Bacteria</taxon>
        <taxon>Bacillati</taxon>
        <taxon>Actinomycetota</taxon>
        <taxon>Actinomycetes</taxon>
        <taxon>Propionibacteriales</taxon>
        <taxon>Nocardioidaceae</taxon>
        <taxon>Nocardioides</taxon>
    </lineage>
</organism>
<keyword evidence="4" id="KW-1185">Reference proteome</keyword>
<evidence type="ECO:0000256" key="1">
    <source>
        <dbReference type="SAM" id="MobiDB-lite"/>
    </source>
</evidence>
<reference evidence="3 4" key="1">
    <citation type="journal article" date="2019" name="Int. J. Syst. Evol. Microbiol.">
        <title>The Global Catalogue of Microorganisms (GCM) 10K type strain sequencing project: providing services to taxonomists for standard genome sequencing and annotation.</title>
        <authorList>
            <consortium name="The Broad Institute Genomics Platform"/>
            <consortium name="The Broad Institute Genome Sequencing Center for Infectious Disease"/>
            <person name="Wu L."/>
            <person name="Ma J."/>
        </authorList>
    </citation>
    <scope>NUCLEOTIDE SEQUENCE [LARGE SCALE GENOMIC DNA]</scope>
    <source>
        <strain evidence="3 4">JCM 16022</strain>
    </source>
</reference>
<feature type="transmembrane region" description="Helical" evidence="2">
    <location>
        <begin position="53"/>
        <end position="71"/>
    </location>
</feature>
<keyword evidence="2" id="KW-1133">Transmembrane helix</keyword>
<keyword evidence="2" id="KW-0812">Transmembrane</keyword>
<dbReference type="Proteomes" id="UP001501771">
    <property type="component" value="Unassembled WGS sequence"/>
</dbReference>
<evidence type="ECO:0000313" key="3">
    <source>
        <dbReference type="EMBL" id="GAA2141478.1"/>
    </source>
</evidence>
<dbReference type="EMBL" id="BAAAQR010000002">
    <property type="protein sequence ID" value="GAA2141478.1"/>
    <property type="molecule type" value="Genomic_DNA"/>
</dbReference>
<evidence type="ECO:0000256" key="2">
    <source>
        <dbReference type="SAM" id="Phobius"/>
    </source>
</evidence>
<name>A0ABN2ZFK5_9ACTN</name>
<feature type="transmembrane region" description="Helical" evidence="2">
    <location>
        <begin position="123"/>
        <end position="141"/>
    </location>
</feature>
<gene>
    <name evidence="3" type="ORF">GCM10009844_11970</name>
</gene>
<sequence>MKPLQSVAMGLVIVVLVARFHGYDALPDPVGWLLVLLGVRSLPRAVPHRDGLLGLGALAGVVSAVVWFPSVTDALYDADASLGWAANLPEVLFAALLCHALAATAGPAGDLKAARWLRLTRTALLVVALLPVLVFGAGLTSFELTSYVAAGLVLVLLICLLFAYAGRPWAMPPADPAEDPARATGAAPPEGGTAPEA</sequence>
<feature type="compositionally biased region" description="Low complexity" evidence="1">
    <location>
        <begin position="182"/>
        <end position="197"/>
    </location>
</feature>
<accession>A0ABN2ZFK5</accession>
<proteinExistence type="predicted"/>
<feature type="transmembrane region" description="Helical" evidence="2">
    <location>
        <begin position="91"/>
        <end position="111"/>
    </location>
</feature>
<keyword evidence="2" id="KW-0472">Membrane</keyword>
<feature type="transmembrane region" description="Helical" evidence="2">
    <location>
        <begin position="147"/>
        <end position="165"/>
    </location>
</feature>
<protein>
    <submittedName>
        <fullName evidence="3">Uncharacterized protein</fullName>
    </submittedName>
</protein>